<dbReference type="Proteomes" id="UP000284841">
    <property type="component" value="Unassembled WGS sequence"/>
</dbReference>
<name>A0A415DXE6_9FIRM</name>
<evidence type="ECO:0000256" key="3">
    <source>
        <dbReference type="ARBA" id="ARBA00022989"/>
    </source>
</evidence>
<organism evidence="6 7">
    <name type="scientific">Emergencia timonensis</name>
    <dbReference type="NCBI Taxonomy" id="1776384"/>
    <lineage>
        <taxon>Bacteria</taxon>
        <taxon>Bacillati</taxon>
        <taxon>Bacillota</taxon>
        <taxon>Clostridia</taxon>
        <taxon>Peptostreptococcales</taxon>
        <taxon>Anaerovoracaceae</taxon>
        <taxon>Emergencia</taxon>
    </lineage>
</organism>
<feature type="transmembrane region" description="Helical" evidence="5">
    <location>
        <begin position="62"/>
        <end position="81"/>
    </location>
</feature>
<protein>
    <submittedName>
        <fullName evidence="6">Energy-coupling factor transporter transmembrane protein EcfT</fullName>
    </submittedName>
</protein>
<evidence type="ECO:0000256" key="2">
    <source>
        <dbReference type="ARBA" id="ARBA00022692"/>
    </source>
</evidence>
<proteinExistence type="predicted"/>
<keyword evidence="7" id="KW-1185">Reference proteome</keyword>
<dbReference type="InterPro" id="IPR003339">
    <property type="entry name" value="ABC/ECF_trnsptr_transmembrane"/>
</dbReference>
<feature type="transmembrane region" description="Helical" evidence="5">
    <location>
        <begin position="231"/>
        <end position="249"/>
    </location>
</feature>
<dbReference type="RefSeq" id="WP_067532192.1">
    <property type="nucleotide sequence ID" value="NZ_AP025567.1"/>
</dbReference>
<dbReference type="EMBL" id="QRMS01000005">
    <property type="protein sequence ID" value="RHJ85265.1"/>
    <property type="molecule type" value="Genomic_DNA"/>
</dbReference>
<dbReference type="GO" id="GO:0005886">
    <property type="term" value="C:plasma membrane"/>
    <property type="evidence" value="ECO:0007669"/>
    <property type="project" value="UniProtKB-ARBA"/>
</dbReference>
<evidence type="ECO:0000256" key="4">
    <source>
        <dbReference type="ARBA" id="ARBA00023136"/>
    </source>
</evidence>
<evidence type="ECO:0000313" key="7">
    <source>
        <dbReference type="Proteomes" id="UP000284841"/>
    </source>
</evidence>
<feature type="transmembrane region" description="Helical" evidence="5">
    <location>
        <begin position="102"/>
        <end position="125"/>
    </location>
</feature>
<keyword evidence="2 5" id="KW-0812">Transmembrane</keyword>
<dbReference type="OrthoDB" id="2039442at2"/>
<sequence length="302" mass="33733">MKNKGLGESSTFCSYHPLVNTLYFALTIGITMYSISPYFLAVTFLFSWIYSILLKGRSGMKLNAVISIFMLIIMVALNLFFNNNGATVLLYINTNRITLESICFGIASGVMLISIIVWFTCFNVIMTADKLIYLFGKAAPVLGLTLSMIFRFVPLLKSRFAEISLGQKCMDRGRGKGGFLMKARQLVKKVSILIAWSLEASIESADSMEARGYGLKGRSSFHLFKFSKRDIAALCLMLAAGLPVVAAAFKGMTNMYFYPKIVRPELDLWTALILMCYTVLVATPIVIDIAGEIRWRQLDLKM</sequence>
<feature type="transmembrane region" description="Helical" evidence="5">
    <location>
        <begin position="131"/>
        <end position="153"/>
    </location>
</feature>
<reference evidence="6 7" key="1">
    <citation type="submission" date="2018-08" db="EMBL/GenBank/DDBJ databases">
        <title>A genome reference for cultivated species of the human gut microbiota.</title>
        <authorList>
            <person name="Zou Y."/>
            <person name="Xue W."/>
            <person name="Luo G."/>
        </authorList>
    </citation>
    <scope>NUCLEOTIDE SEQUENCE [LARGE SCALE GENOMIC DNA]</scope>
    <source>
        <strain evidence="6 7">AM07-24</strain>
    </source>
</reference>
<keyword evidence="4 5" id="KW-0472">Membrane</keyword>
<evidence type="ECO:0000256" key="1">
    <source>
        <dbReference type="ARBA" id="ARBA00004141"/>
    </source>
</evidence>
<dbReference type="GeneID" id="83002483"/>
<feature type="transmembrane region" description="Helical" evidence="5">
    <location>
        <begin position="269"/>
        <end position="291"/>
    </location>
</feature>
<evidence type="ECO:0000313" key="6">
    <source>
        <dbReference type="EMBL" id="RHJ85265.1"/>
    </source>
</evidence>
<dbReference type="STRING" id="1776384.GCA_900086585_00043"/>
<keyword evidence="3 5" id="KW-1133">Transmembrane helix</keyword>
<dbReference type="AlphaFoldDB" id="A0A415DXE6"/>
<accession>A0A415DXE6</accession>
<evidence type="ECO:0000256" key="5">
    <source>
        <dbReference type="SAM" id="Phobius"/>
    </source>
</evidence>
<comment type="subcellular location">
    <subcellularLocation>
        <location evidence="1">Membrane</location>
        <topology evidence="1">Multi-pass membrane protein</topology>
    </subcellularLocation>
</comment>
<feature type="transmembrane region" description="Helical" evidence="5">
    <location>
        <begin position="21"/>
        <end position="50"/>
    </location>
</feature>
<dbReference type="CDD" id="cd16914">
    <property type="entry name" value="EcfT"/>
    <property type="match status" value="1"/>
</dbReference>
<gene>
    <name evidence="6" type="ORF">DW099_16365</name>
</gene>
<comment type="caution">
    <text evidence="6">The sequence shown here is derived from an EMBL/GenBank/DDBJ whole genome shotgun (WGS) entry which is preliminary data.</text>
</comment>